<dbReference type="RefSeq" id="XP_031781747.1">
    <property type="nucleotide sequence ID" value="XM_031925887.1"/>
</dbReference>
<dbReference type="KEGG" id="nvi:116416687"/>
<dbReference type="Proteomes" id="UP000002358">
    <property type="component" value="Unassembled WGS sequence"/>
</dbReference>
<dbReference type="AlphaFoldDB" id="A0A7M7Q523"/>
<name>A0A7M7Q523_NASVI</name>
<evidence type="ECO:0000313" key="1">
    <source>
        <dbReference type="EnsemblMetazoa" id="XP_031781747"/>
    </source>
</evidence>
<protein>
    <submittedName>
        <fullName evidence="1">Uncharacterized protein</fullName>
    </submittedName>
</protein>
<reference evidence="1" key="1">
    <citation type="submission" date="2021-01" db="UniProtKB">
        <authorList>
            <consortium name="EnsemblMetazoa"/>
        </authorList>
    </citation>
    <scope>IDENTIFICATION</scope>
</reference>
<dbReference type="EnsemblMetazoa" id="XM_031925887">
    <property type="protein sequence ID" value="XP_031781747"/>
    <property type="gene ID" value="LOC116416687"/>
</dbReference>
<evidence type="ECO:0000313" key="2">
    <source>
        <dbReference type="Proteomes" id="UP000002358"/>
    </source>
</evidence>
<dbReference type="SMR" id="A0A7M7Q523"/>
<organism evidence="1 2">
    <name type="scientific">Nasonia vitripennis</name>
    <name type="common">Parasitic wasp</name>
    <dbReference type="NCBI Taxonomy" id="7425"/>
    <lineage>
        <taxon>Eukaryota</taxon>
        <taxon>Metazoa</taxon>
        <taxon>Ecdysozoa</taxon>
        <taxon>Arthropoda</taxon>
        <taxon>Hexapoda</taxon>
        <taxon>Insecta</taxon>
        <taxon>Pterygota</taxon>
        <taxon>Neoptera</taxon>
        <taxon>Endopterygota</taxon>
        <taxon>Hymenoptera</taxon>
        <taxon>Apocrita</taxon>
        <taxon>Proctotrupomorpha</taxon>
        <taxon>Chalcidoidea</taxon>
        <taxon>Pteromalidae</taxon>
        <taxon>Pteromalinae</taxon>
        <taxon>Nasonia</taxon>
    </lineage>
</organism>
<dbReference type="GeneID" id="116416687"/>
<sequence length="237" mass="25889">MCELPRRVDLHPAIATYAAGLKRPARGPGLVPSRRRGILRPWKVHPTNVRPELYVALSTPRSATKVEELSSVRKTWADLVAAARQNRMFISEGSRLTPLSELHVRVLRVVGYQDEQFFPSTSTTNQAGIQFPRVIVSSSKRIKLDQPSTSTGGPTGGGCNLETPRLSVSSIFPPATPSIASSTGSSAATTSSAAKSSKFFNILNGSLDRFVDRLADLLNSSFEEQNVLMRQKLRENN</sequence>
<keyword evidence="2" id="KW-1185">Reference proteome</keyword>
<accession>A0A7M7Q523</accession>
<dbReference type="InParanoid" id="A0A7M7Q523"/>
<proteinExistence type="predicted"/>